<dbReference type="Proteomes" id="UP000637002">
    <property type="component" value="Unassembled WGS sequence"/>
</dbReference>
<feature type="region of interest" description="Disordered" evidence="1">
    <location>
        <begin position="41"/>
        <end position="99"/>
    </location>
</feature>
<dbReference type="EMBL" id="BMGG01000008">
    <property type="protein sequence ID" value="GGC81712.1"/>
    <property type="molecule type" value="Genomic_DNA"/>
</dbReference>
<accession>A0A916UP86</accession>
<reference evidence="2" key="2">
    <citation type="submission" date="2020-09" db="EMBL/GenBank/DDBJ databases">
        <authorList>
            <person name="Sun Q."/>
            <person name="Zhou Y."/>
        </authorList>
    </citation>
    <scope>NUCLEOTIDE SEQUENCE</scope>
    <source>
        <strain evidence="2">CGMCC 1.12919</strain>
    </source>
</reference>
<protein>
    <submittedName>
        <fullName evidence="2">Uncharacterized protein</fullName>
    </submittedName>
</protein>
<sequence length="99" mass="10659">MAAVFQAPPPPTQVFITISLPQPRDARLEPGLCALHHQTRAWKQGSDGGPQGYEKMAPPHFASGASLGRKRRSRAPLSGLSDAPEREKDGHRHAVSSEA</sequence>
<evidence type="ECO:0000313" key="3">
    <source>
        <dbReference type="Proteomes" id="UP000637002"/>
    </source>
</evidence>
<dbReference type="AlphaFoldDB" id="A0A916UP86"/>
<name>A0A916UP86_9HYPH</name>
<evidence type="ECO:0000256" key="1">
    <source>
        <dbReference type="SAM" id="MobiDB-lite"/>
    </source>
</evidence>
<evidence type="ECO:0000313" key="2">
    <source>
        <dbReference type="EMBL" id="GGC81712.1"/>
    </source>
</evidence>
<reference evidence="2" key="1">
    <citation type="journal article" date="2014" name="Int. J. Syst. Evol. Microbiol.">
        <title>Complete genome sequence of Corynebacterium casei LMG S-19264T (=DSM 44701T), isolated from a smear-ripened cheese.</title>
        <authorList>
            <consortium name="US DOE Joint Genome Institute (JGI-PGF)"/>
            <person name="Walter F."/>
            <person name="Albersmeier A."/>
            <person name="Kalinowski J."/>
            <person name="Ruckert C."/>
        </authorList>
    </citation>
    <scope>NUCLEOTIDE SEQUENCE</scope>
    <source>
        <strain evidence="2">CGMCC 1.12919</strain>
    </source>
</reference>
<feature type="compositionally biased region" description="Basic and acidic residues" evidence="1">
    <location>
        <begin position="83"/>
        <end position="92"/>
    </location>
</feature>
<organism evidence="2 3">
    <name type="scientific">Chelatococcus reniformis</name>
    <dbReference type="NCBI Taxonomy" id="1494448"/>
    <lineage>
        <taxon>Bacteria</taxon>
        <taxon>Pseudomonadati</taxon>
        <taxon>Pseudomonadota</taxon>
        <taxon>Alphaproteobacteria</taxon>
        <taxon>Hyphomicrobiales</taxon>
        <taxon>Chelatococcaceae</taxon>
        <taxon>Chelatococcus</taxon>
    </lineage>
</organism>
<keyword evidence="3" id="KW-1185">Reference proteome</keyword>
<comment type="caution">
    <text evidence="2">The sequence shown here is derived from an EMBL/GenBank/DDBJ whole genome shotgun (WGS) entry which is preliminary data.</text>
</comment>
<proteinExistence type="predicted"/>
<gene>
    <name evidence="2" type="ORF">GCM10010994_44610</name>
</gene>